<evidence type="ECO:0000313" key="1">
    <source>
        <dbReference type="EMBL" id="KAI8426709.1"/>
    </source>
</evidence>
<keyword evidence="2" id="KW-1185">Reference proteome</keyword>
<name>A0ACC0JRC7_CHOFU</name>
<dbReference type="EMBL" id="CM046126">
    <property type="protein sequence ID" value="KAI8426709.1"/>
    <property type="molecule type" value="Genomic_DNA"/>
</dbReference>
<evidence type="ECO:0000313" key="2">
    <source>
        <dbReference type="Proteomes" id="UP001064048"/>
    </source>
</evidence>
<sequence>MKMIHKLLSITVLYLINNVASQGAGESCIQDGVPGLCTVLGQCQSVLGNPKSQWWKLHRCGFQGPEPIICCVPSATTTTQRPVATTPKLGSSTTEYIPPVFDYQPSLPVEEGCTEPIPGVTAAKTGRKAWDIGEKNPERRGLATAGGPGPAERSSVPRSKGALGRQDEQPGQCSTPERSGSWTSQEGQCIEYKEELIYPCKQSVALSGSMNRVSNCRQNADGLIVGGKDASQNEFPHMVLLGFGQSSETAAWQCGGSLLSEKFILTAGHCTWARDLGPVTYAIVGSLRRSDKVDSSQVHRIQHIIKHPQYKAPSKYHDIALLETLLPVTLGASAVPVCLDIFGGNTSQAVATGWGATAWRGSDADILQKVVGPCARSARIATTILLANPAVKQQCLHCCVLAWRVTLTKFKEEECRKKFPRSRTMEHGFDADTQICYGDYTERVDTCQGDSGGPLTIQNAKVTCTYIIVGITSFGKSCGSPKDPGIYTKVPRSVNESVPVLLLLRALLQEHTHTHVAAHAAGGGGGGRRCQERSLRCQQEMLLRNLQALLQLSVCTSRFSAGEGCSGCTCSSEHSEKSHSEVSMQLSIRKPAHQQQKSIKMLRKICISPFILAILGVQLPHVFKASNPMHWRSTLADC</sequence>
<dbReference type="Proteomes" id="UP001064048">
    <property type="component" value="Chromosome 26"/>
</dbReference>
<accession>A0ACC0JRC7</accession>
<organism evidence="1 2">
    <name type="scientific">Choristoneura fumiferana</name>
    <name type="common">Spruce budworm moth</name>
    <name type="synonym">Archips fumiferana</name>
    <dbReference type="NCBI Taxonomy" id="7141"/>
    <lineage>
        <taxon>Eukaryota</taxon>
        <taxon>Metazoa</taxon>
        <taxon>Ecdysozoa</taxon>
        <taxon>Arthropoda</taxon>
        <taxon>Hexapoda</taxon>
        <taxon>Insecta</taxon>
        <taxon>Pterygota</taxon>
        <taxon>Neoptera</taxon>
        <taxon>Endopterygota</taxon>
        <taxon>Lepidoptera</taxon>
        <taxon>Glossata</taxon>
        <taxon>Ditrysia</taxon>
        <taxon>Tortricoidea</taxon>
        <taxon>Tortricidae</taxon>
        <taxon>Tortricinae</taxon>
        <taxon>Choristoneura</taxon>
    </lineage>
</organism>
<proteinExistence type="predicted"/>
<comment type="caution">
    <text evidence="1">The sequence shown here is derived from an EMBL/GenBank/DDBJ whole genome shotgun (WGS) entry which is preliminary data.</text>
</comment>
<gene>
    <name evidence="1" type="ORF">MSG28_014415</name>
</gene>
<protein>
    <submittedName>
        <fullName evidence="1">Uncharacterized protein</fullName>
    </submittedName>
</protein>
<reference evidence="1 2" key="1">
    <citation type="journal article" date="2022" name="Genome Biol. Evol.">
        <title>The Spruce Budworm Genome: Reconstructing the Evolutionary History of Antifreeze Proteins.</title>
        <authorList>
            <person name="Beliveau C."/>
            <person name="Gagne P."/>
            <person name="Picq S."/>
            <person name="Vernygora O."/>
            <person name="Keeling C.I."/>
            <person name="Pinkney K."/>
            <person name="Doucet D."/>
            <person name="Wen F."/>
            <person name="Johnston J.S."/>
            <person name="Maaroufi H."/>
            <person name="Boyle B."/>
            <person name="Laroche J."/>
            <person name="Dewar K."/>
            <person name="Juretic N."/>
            <person name="Blackburn G."/>
            <person name="Nisole A."/>
            <person name="Brunet B."/>
            <person name="Brandao M."/>
            <person name="Lumley L."/>
            <person name="Duan J."/>
            <person name="Quan G."/>
            <person name="Lucarotti C.J."/>
            <person name="Roe A.D."/>
            <person name="Sperling F.A.H."/>
            <person name="Levesque R.C."/>
            <person name="Cusson M."/>
        </authorList>
    </citation>
    <scope>NUCLEOTIDE SEQUENCE [LARGE SCALE GENOMIC DNA]</scope>
    <source>
        <strain evidence="1">Glfc:IPQL:Cfum</strain>
    </source>
</reference>